<dbReference type="PANTHER" id="PTHR47968">
    <property type="entry name" value="CENTROMERE PROTEIN E"/>
    <property type="match status" value="1"/>
</dbReference>
<dbReference type="GO" id="GO:0005874">
    <property type="term" value="C:microtubule"/>
    <property type="evidence" value="ECO:0007669"/>
    <property type="project" value="UniProtKB-KW"/>
</dbReference>
<feature type="compositionally biased region" description="Polar residues" evidence="7">
    <location>
        <begin position="467"/>
        <end position="477"/>
    </location>
</feature>
<dbReference type="Proteomes" id="UP001652642">
    <property type="component" value="Chromosome 6"/>
</dbReference>
<dbReference type="PRINTS" id="PR00380">
    <property type="entry name" value="KINESINHEAVY"/>
</dbReference>
<gene>
    <name evidence="10 11" type="primary">KIF18B</name>
</gene>
<feature type="compositionally biased region" description="Low complexity" evidence="7">
    <location>
        <begin position="769"/>
        <end position="782"/>
    </location>
</feature>
<feature type="region of interest" description="Disordered" evidence="7">
    <location>
        <begin position="767"/>
        <end position="834"/>
    </location>
</feature>
<dbReference type="CTD" id="146909"/>
<dbReference type="CDD" id="cd01370">
    <property type="entry name" value="KISc_KIP3_like"/>
    <property type="match status" value="1"/>
</dbReference>
<feature type="region of interest" description="Disordered" evidence="7">
    <location>
        <begin position="543"/>
        <end position="564"/>
    </location>
</feature>
<feature type="region of interest" description="Disordered" evidence="7">
    <location>
        <begin position="610"/>
        <end position="657"/>
    </location>
</feature>
<dbReference type="Pfam" id="PF00225">
    <property type="entry name" value="Kinesin"/>
    <property type="match status" value="1"/>
</dbReference>
<dbReference type="InterPro" id="IPR027640">
    <property type="entry name" value="Kinesin-like_fam"/>
</dbReference>
<dbReference type="SMART" id="SM00129">
    <property type="entry name" value="KISc"/>
    <property type="match status" value="1"/>
</dbReference>
<dbReference type="PANTHER" id="PTHR47968:SF71">
    <property type="entry name" value="KINESIN-LIKE PROTEIN"/>
    <property type="match status" value="1"/>
</dbReference>
<dbReference type="Gene3D" id="3.40.850.10">
    <property type="entry name" value="Kinesin motor domain"/>
    <property type="match status" value="1"/>
</dbReference>
<dbReference type="InterPro" id="IPR001752">
    <property type="entry name" value="Kinesin_motor_dom"/>
</dbReference>
<feature type="domain" description="Kinesin motor" evidence="8">
    <location>
        <begin position="11"/>
        <end position="355"/>
    </location>
</feature>
<dbReference type="InterPro" id="IPR027417">
    <property type="entry name" value="P-loop_NTPase"/>
</dbReference>
<dbReference type="OrthoDB" id="3176171at2759"/>
<evidence type="ECO:0000313" key="10">
    <source>
        <dbReference type="RefSeq" id="XP_020653714.2"/>
    </source>
</evidence>
<keyword evidence="2 5" id="KW-0547">Nucleotide-binding</keyword>
<keyword evidence="6" id="KW-0493">Microtubule</keyword>
<feature type="binding site" evidence="5">
    <location>
        <begin position="113"/>
        <end position="120"/>
    </location>
    <ligand>
        <name>ATP</name>
        <dbReference type="ChEBI" id="CHEBI:30616"/>
    </ligand>
</feature>
<dbReference type="KEGG" id="pvt:110081396"/>
<dbReference type="InterPro" id="IPR036961">
    <property type="entry name" value="Kinesin_motor_dom_sf"/>
</dbReference>
<keyword evidence="9" id="KW-1185">Reference proteome</keyword>
<keyword evidence="4" id="KW-0206">Cytoskeleton</keyword>
<accession>A0A6J0U335</accession>
<dbReference type="GO" id="GO:0003777">
    <property type="term" value="F:microtubule motor activity"/>
    <property type="evidence" value="ECO:0007669"/>
    <property type="project" value="InterPro"/>
</dbReference>
<keyword evidence="4" id="KW-0963">Cytoplasm</keyword>
<dbReference type="RefSeq" id="XP_020653715.2">
    <property type="nucleotide sequence ID" value="XM_020798056.2"/>
</dbReference>
<evidence type="ECO:0000256" key="7">
    <source>
        <dbReference type="SAM" id="MobiDB-lite"/>
    </source>
</evidence>
<feature type="region of interest" description="Disordered" evidence="7">
    <location>
        <begin position="449"/>
        <end position="477"/>
    </location>
</feature>
<dbReference type="GO" id="GO:0000278">
    <property type="term" value="P:mitotic cell cycle"/>
    <property type="evidence" value="ECO:0007669"/>
    <property type="project" value="UniProtKB-ARBA"/>
</dbReference>
<dbReference type="GO" id="GO:0005819">
    <property type="term" value="C:spindle"/>
    <property type="evidence" value="ECO:0007669"/>
    <property type="project" value="UniProtKB-ARBA"/>
</dbReference>
<dbReference type="GeneID" id="110081396"/>
<dbReference type="GO" id="GO:0007018">
    <property type="term" value="P:microtubule-based movement"/>
    <property type="evidence" value="ECO:0007669"/>
    <property type="project" value="InterPro"/>
</dbReference>
<dbReference type="GO" id="GO:0008017">
    <property type="term" value="F:microtubule binding"/>
    <property type="evidence" value="ECO:0007669"/>
    <property type="project" value="InterPro"/>
</dbReference>
<name>A0A6J0U335_9SAUR</name>
<dbReference type="GO" id="GO:0005524">
    <property type="term" value="F:ATP binding"/>
    <property type="evidence" value="ECO:0007669"/>
    <property type="project" value="UniProtKB-UniRule"/>
</dbReference>
<evidence type="ECO:0000256" key="1">
    <source>
        <dbReference type="ARBA" id="ARBA00004245"/>
    </source>
</evidence>
<evidence type="ECO:0000313" key="9">
    <source>
        <dbReference type="Proteomes" id="UP001652642"/>
    </source>
</evidence>
<sequence>MVSVPPAEEGSVTVVVRVRPQTPREHEGNRQSVVQVIGDRMLVFDPDESSLPGVSVGFQAHDFASRRKGKNLVFAFDRVFGENATQAEVFHNTTKEILDGVLNGYNCSVFAYGATGAGKTHTMLGSEKEPGIMFLTMEELYKKIEARKEEKQCEVLISYQEVYNEQIHDLIEPKGPLTIREDPEKGVVVHGLSFHQPKTAAQLLEMLRRGNLNRTQHPTDINATSSRSHAVFQIYVKQQDRVVSMSKDLQVAKMSLIDLAGSERASVANTKGERLREGANINRSLLALINVINSLADAKSKKPHIPYRDSKLTRLLKDSIGGNCRTIMIAAVSPSALSYEDTYNTLKYANRAKEIKLLLKKNEVIMDYPPSHYAAVCEQLKAEVADLRGRLRAYEQNIPKCNSCLPAVLAPPCPEQEKCLRAKEVILGCDALNKGDVMTETLPQLLNLNNATPGAGQSHTEQESEKTSGCSSMEPSNPVEQQERLNLQLQRMDKKQLERLAMAILRVAQKQYTLLKTANLLTPDTVAEFEELDGLMHQESGRAPKLSAVEEQVGELEFSPQASLDQNSQQLIDNAVLPAAESASPVDSPAIPCASLEAFLISSPVFKTPHLPAKKRRKSTESMSPSERRTPSNSKARAKRRRKACPSPPQLGSPKEWAAVVPGDSGCTPTAERAGSPSLSGHHSLWRCPPTVLKRRVPLGNSMAQNCSTPVPPRDLNTTFDLGEDPCPSKVKRSAPECPAWESVQHVACLQGAPLIPRASMPVFTMKGSSIPRSSSLASRASTQKRRHTTNSASSSLGAPRSRIARLRGSSVKSSQQVGTVPGQASSSLAWKWR</sequence>
<dbReference type="PROSITE" id="PS50067">
    <property type="entry name" value="KINESIN_MOTOR_2"/>
    <property type="match status" value="1"/>
</dbReference>
<evidence type="ECO:0000256" key="4">
    <source>
        <dbReference type="ARBA" id="ARBA00023212"/>
    </source>
</evidence>
<dbReference type="GO" id="GO:0005634">
    <property type="term" value="C:nucleus"/>
    <property type="evidence" value="ECO:0007669"/>
    <property type="project" value="UniProtKB-SubCell"/>
</dbReference>
<reference evidence="10 11" key="1">
    <citation type="submission" date="2025-05" db="UniProtKB">
        <authorList>
            <consortium name="RefSeq"/>
        </authorList>
    </citation>
    <scope>IDENTIFICATION</scope>
</reference>
<evidence type="ECO:0000256" key="5">
    <source>
        <dbReference type="PROSITE-ProRule" id="PRU00283"/>
    </source>
</evidence>
<comment type="subcellular location">
    <subcellularLocation>
        <location evidence="1">Cytoplasm</location>
        <location evidence="1">Cytoskeleton</location>
    </subcellularLocation>
</comment>
<evidence type="ECO:0000256" key="6">
    <source>
        <dbReference type="RuleBase" id="RU000394"/>
    </source>
</evidence>
<feature type="compositionally biased region" description="Polar residues" evidence="7">
    <location>
        <begin position="449"/>
        <end position="459"/>
    </location>
</feature>
<dbReference type="PROSITE" id="PS00411">
    <property type="entry name" value="KINESIN_MOTOR_1"/>
    <property type="match status" value="1"/>
</dbReference>
<feature type="compositionally biased region" description="Polar residues" evidence="7">
    <location>
        <begin position="811"/>
        <end position="834"/>
    </location>
</feature>
<dbReference type="AlphaFoldDB" id="A0A6J0U335"/>
<keyword evidence="5 6" id="KW-0505">Motor protein</keyword>
<proteinExistence type="inferred from homology"/>
<dbReference type="InterPro" id="IPR019821">
    <property type="entry name" value="Kinesin_motor_CS"/>
</dbReference>
<organism evidence="9 11">
    <name type="scientific">Pogona vitticeps</name>
    <name type="common">central bearded dragon</name>
    <dbReference type="NCBI Taxonomy" id="103695"/>
    <lineage>
        <taxon>Eukaryota</taxon>
        <taxon>Metazoa</taxon>
        <taxon>Chordata</taxon>
        <taxon>Craniata</taxon>
        <taxon>Vertebrata</taxon>
        <taxon>Euteleostomi</taxon>
        <taxon>Lepidosauria</taxon>
        <taxon>Squamata</taxon>
        <taxon>Bifurcata</taxon>
        <taxon>Unidentata</taxon>
        <taxon>Episquamata</taxon>
        <taxon>Toxicofera</taxon>
        <taxon>Iguania</taxon>
        <taxon>Acrodonta</taxon>
        <taxon>Agamidae</taxon>
        <taxon>Amphibolurinae</taxon>
        <taxon>Pogona</taxon>
    </lineage>
</organism>
<evidence type="ECO:0000259" key="8">
    <source>
        <dbReference type="PROSITE" id="PS50067"/>
    </source>
</evidence>
<protein>
    <recommendedName>
        <fullName evidence="6">Kinesin-like protein</fullName>
    </recommendedName>
</protein>
<evidence type="ECO:0000256" key="2">
    <source>
        <dbReference type="ARBA" id="ARBA00022741"/>
    </source>
</evidence>
<evidence type="ECO:0000256" key="3">
    <source>
        <dbReference type="ARBA" id="ARBA00022840"/>
    </source>
</evidence>
<dbReference type="SUPFAM" id="SSF52540">
    <property type="entry name" value="P-loop containing nucleoside triphosphate hydrolases"/>
    <property type="match status" value="1"/>
</dbReference>
<evidence type="ECO:0000313" key="11">
    <source>
        <dbReference type="RefSeq" id="XP_020653715.2"/>
    </source>
</evidence>
<dbReference type="RefSeq" id="XP_020653714.2">
    <property type="nucleotide sequence ID" value="XM_020798055.2"/>
</dbReference>
<comment type="similarity">
    <text evidence="5 6">Belongs to the TRAFAC class myosin-kinesin ATPase superfamily. Kinesin family.</text>
</comment>
<keyword evidence="3 5" id="KW-0067">ATP-binding</keyword>